<comment type="cofactor">
    <cofactor evidence="11">
        <name>FMN</name>
        <dbReference type="ChEBI" id="CHEBI:58210"/>
    </cofactor>
    <text evidence="11">Binds 1 FMN per subunit.</text>
</comment>
<keyword evidence="7 11" id="KW-0665">Pyrimidine biosynthesis</keyword>
<keyword evidence="8 11" id="KW-0560">Oxidoreductase</keyword>
<dbReference type="PANTHER" id="PTHR48109:SF4">
    <property type="entry name" value="DIHYDROOROTATE DEHYDROGENASE (QUINONE), MITOCHONDRIAL"/>
    <property type="match status" value="1"/>
</dbReference>
<evidence type="ECO:0000256" key="3">
    <source>
        <dbReference type="ARBA" id="ARBA00005161"/>
    </source>
</evidence>
<evidence type="ECO:0000313" key="14">
    <source>
        <dbReference type="Proteomes" id="UP001597327"/>
    </source>
</evidence>
<evidence type="ECO:0000256" key="7">
    <source>
        <dbReference type="ARBA" id="ARBA00022975"/>
    </source>
</evidence>
<accession>A0ABW4JWS3</accession>
<dbReference type="GO" id="GO:0106430">
    <property type="term" value="F:dihydroorotate dehydrogenase (quinone) activity"/>
    <property type="evidence" value="ECO:0007669"/>
    <property type="project" value="UniProtKB-EC"/>
</dbReference>
<evidence type="ECO:0000256" key="11">
    <source>
        <dbReference type="HAMAP-Rule" id="MF_00225"/>
    </source>
</evidence>
<feature type="binding site" evidence="11">
    <location>
        <position position="296"/>
    </location>
    <ligand>
        <name>FMN</name>
        <dbReference type="ChEBI" id="CHEBI:58210"/>
    </ligand>
</feature>
<evidence type="ECO:0000256" key="4">
    <source>
        <dbReference type="ARBA" id="ARBA00005359"/>
    </source>
</evidence>
<keyword evidence="6 11" id="KW-0288">FMN</keyword>
<feature type="binding site" evidence="11">
    <location>
        <begin position="245"/>
        <end position="246"/>
    </location>
    <ligand>
        <name>substrate</name>
    </ligand>
</feature>
<dbReference type="EC" id="1.3.5.2" evidence="11"/>
<evidence type="ECO:0000256" key="2">
    <source>
        <dbReference type="ARBA" id="ARBA00004370"/>
    </source>
</evidence>
<comment type="pathway">
    <text evidence="3 11">Pyrimidine metabolism; UMP biosynthesis via de novo pathway; orotate from (S)-dihydroorotate (quinone route): step 1/1.</text>
</comment>
<dbReference type="Proteomes" id="UP001597327">
    <property type="component" value="Unassembled WGS sequence"/>
</dbReference>
<evidence type="ECO:0000256" key="8">
    <source>
        <dbReference type="ARBA" id="ARBA00023002"/>
    </source>
</evidence>
<dbReference type="NCBIfam" id="TIGR01036">
    <property type="entry name" value="pyrD_sub2"/>
    <property type="match status" value="1"/>
</dbReference>
<feature type="binding site" evidence="11">
    <location>
        <position position="216"/>
    </location>
    <ligand>
        <name>FMN</name>
        <dbReference type="ChEBI" id="CHEBI:58210"/>
    </ligand>
</feature>
<dbReference type="InterPro" id="IPR013785">
    <property type="entry name" value="Aldolase_TIM"/>
</dbReference>
<evidence type="ECO:0000256" key="1">
    <source>
        <dbReference type="ARBA" id="ARBA00003125"/>
    </source>
</evidence>
<proteinExistence type="inferred from homology"/>
<name>A0ABW4JWS3_9HYPH</name>
<dbReference type="HAMAP" id="MF_00225">
    <property type="entry name" value="DHO_dh_type2"/>
    <property type="match status" value="1"/>
</dbReference>
<reference evidence="14" key="1">
    <citation type="journal article" date="2019" name="Int. J. Syst. Evol. Microbiol.">
        <title>The Global Catalogue of Microorganisms (GCM) 10K type strain sequencing project: providing services to taxonomists for standard genome sequencing and annotation.</title>
        <authorList>
            <consortium name="The Broad Institute Genomics Platform"/>
            <consortium name="The Broad Institute Genome Sequencing Center for Infectious Disease"/>
            <person name="Wu L."/>
            <person name="Ma J."/>
        </authorList>
    </citation>
    <scope>NUCLEOTIDE SEQUENCE [LARGE SCALE GENOMIC DNA]</scope>
    <source>
        <strain evidence="14">JCM 3369</strain>
    </source>
</reference>
<dbReference type="PANTHER" id="PTHR48109">
    <property type="entry name" value="DIHYDROOROTATE DEHYDROGENASE (QUINONE), MITOCHONDRIAL-RELATED"/>
    <property type="match status" value="1"/>
</dbReference>
<dbReference type="EMBL" id="JBHUFA010000001">
    <property type="protein sequence ID" value="MFD1695123.1"/>
    <property type="molecule type" value="Genomic_DNA"/>
</dbReference>
<feature type="binding site" evidence="11">
    <location>
        <position position="171"/>
    </location>
    <ligand>
        <name>substrate</name>
    </ligand>
</feature>
<gene>
    <name evidence="11" type="primary">pyrD</name>
    <name evidence="13" type="ORF">ACFSC7_06315</name>
</gene>
<dbReference type="InterPro" id="IPR005720">
    <property type="entry name" value="Dihydroorotate_DH_cat"/>
</dbReference>
<feature type="domain" description="Dihydroorotate dehydrogenase catalytic" evidence="12">
    <location>
        <begin position="45"/>
        <end position="339"/>
    </location>
</feature>
<dbReference type="SUPFAM" id="SSF51395">
    <property type="entry name" value="FMN-linked oxidoreductases"/>
    <property type="match status" value="1"/>
</dbReference>
<evidence type="ECO:0000256" key="6">
    <source>
        <dbReference type="ARBA" id="ARBA00022643"/>
    </source>
</evidence>
<dbReference type="PROSITE" id="PS00912">
    <property type="entry name" value="DHODEHASE_2"/>
    <property type="match status" value="1"/>
</dbReference>
<dbReference type="PROSITE" id="PS00911">
    <property type="entry name" value="DHODEHASE_1"/>
    <property type="match status" value="1"/>
</dbReference>
<dbReference type="InterPro" id="IPR005719">
    <property type="entry name" value="Dihydroorotate_DH_2"/>
</dbReference>
<dbReference type="RefSeq" id="WP_188318827.1">
    <property type="nucleotide sequence ID" value="NZ_JBHUFA010000001.1"/>
</dbReference>
<dbReference type="InterPro" id="IPR050074">
    <property type="entry name" value="DHO_dehydrogenase"/>
</dbReference>
<comment type="function">
    <text evidence="1 11">Catalyzes the conversion of dihydroorotate to orotate with quinone as electron acceptor.</text>
</comment>
<feature type="binding site" evidence="11">
    <location>
        <position position="244"/>
    </location>
    <ligand>
        <name>FMN</name>
        <dbReference type="ChEBI" id="CHEBI:58210"/>
    </ligand>
</feature>
<dbReference type="Pfam" id="PF01180">
    <property type="entry name" value="DHO_dh"/>
    <property type="match status" value="1"/>
</dbReference>
<evidence type="ECO:0000256" key="10">
    <source>
        <dbReference type="ARBA" id="ARBA00048639"/>
    </source>
</evidence>
<feature type="binding site" evidence="11">
    <location>
        <position position="140"/>
    </location>
    <ligand>
        <name>FMN</name>
        <dbReference type="ChEBI" id="CHEBI:58210"/>
    </ligand>
</feature>
<comment type="subunit">
    <text evidence="11">Monomer.</text>
</comment>
<evidence type="ECO:0000259" key="12">
    <source>
        <dbReference type="Pfam" id="PF01180"/>
    </source>
</evidence>
<evidence type="ECO:0000256" key="9">
    <source>
        <dbReference type="ARBA" id="ARBA00023136"/>
    </source>
</evidence>
<dbReference type="InterPro" id="IPR001295">
    <property type="entry name" value="Dihydroorotate_DH_CS"/>
</dbReference>
<feature type="binding site" evidence="11">
    <location>
        <position position="86"/>
    </location>
    <ligand>
        <name>FMN</name>
        <dbReference type="ChEBI" id="CHEBI:58210"/>
    </ligand>
</feature>
<keyword evidence="11" id="KW-1003">Cell membrane</keyword>
<sequence>MKSLFNGLALGLLHQMDAEKAHVVTIKALKAGLGGRACRKTDPRLASRLWDLDFPNPLGMAAGFDKNGEVPDALLALGFGHTEVGSVTPRAQPGNPKPRVFRLPADEGVINRYGFNNEGHAALRQRLERRARARGIVGVNVGANKDATDRVADYVAGIEAFADLASYFTVNISSPNTPGLRNLQARAALAELLGAVMAARDARTQSLGRQVPVLLKIAPDVLEEELAEIVEEVLAHKVDGLIVSNTTLSREGLSPDPVAGEAGGLSGRPLFRRSTIMLAKARRLAGPELPIIGVGGIDSAEAAWTKITAGADLLQLYSALTYKGPALVSEILAGLTERLDRYGMSSLAEARDSNVVPWSDLDPTE</sequence>
<evidence type="ECO:0000313" key="13">
    <source>
        <dbReference type="EMBL" id="MFD1695123.1"/>
    </source>
</evidence>
<feature type="binding site" evidence="11">
    <location>
        <begin position="62"/>
        <end position="66"/>
    </location>
    <ligand>
        <name>FMN</name>
        <dbReference type="ChEBI" id="CHEBI:58210"/>
    </ligand>
</feature>
<keyword evidence="5 11" id="KW-0285">Flavoprotein</keyword>
<feature type="binding site" evidence="11">
    <location>
        <begin position="111"/>
        <end position="115"/>
    </location>
    <ligand>
        <name>substrate</name>
    </ligand>
</feature>
<dbReference type="NCBIfam" id="NF003652">
    <property type="entry name" value="PRK05286.2-5"/>
    <property type="match status" value="1"/>
</dbReference>
<feature type="active site" description="Nucleophile" evidence="11">
    <location>
        <position position="174"/>
    </location>
</feature>
<dbReference type="NCBIfam" id="NF003645">
    <property type="entry name" value="PRK05286.1-2"/>
    <property type="match status" value="1"/>
</dbReference>
<dbReference type="Gene3D" id="3.20.20.70">
    <property type="entry name" value="Aldolase class I"/>
    <property type="match status" value="1"/>
</dbReference>
<keyword evidence="14" id="KW-1185">Reference proteome</keyword>
<evidence type="ECO:0000256" key="5">
    <source>
        <dbReference type="ARBA" id="ARBA00022630"/>
    </source>
</evidence>
<comment type="catalytic activity">
    <reaction evidence="10 11">
        <text>(S)-dihydroorotate + a quinone = orotate + a quinol</text>
        <dbReference type="Rhea" id="RHEA:30187"/>
        <dbReference type="ChEBI" id="CHEBI:24646"/>
        <dbReference type="ChEBI" id="CHEBI:30839"/>
        <dbReference type="ChEBI" id="CHEBI:30864"/>
        <dbReference type="ChEBI" id="CHEBI:132124"/>
        <dbReference type="EC" id="1.3.5.2"/>
    </reaction>
</comment>
<comment type="similarity">
    <text evidence="4 11">Belongs to the dihydroorotate dehydrogenase family. Type 2 subfamily.</text>
</comment>
<feature type="binding site" evidence="11">
    <location>
        <position position="176"/>
    </location>
    <ligand>
        <name>substrate</name>
    </ligand>
</feature>
<protein>
    <recommendedName>
        <fullName evidence="11">Dihydroorotate dehydrogenase (quinone)</fullName>
        <ecNumber evidence="11">1.3.5.2</ecNumber>
    </recommendedName>
    <alternativeName>
        <fullName evidence="11">DHOdehase</fullName>
        <shortName evidence="11">DHOD</shortName>
        <shortName evidence="11">DHODase</shortName>
    </alternativeName>
    <alternativeName>
        <fullName evidence="11">Dihydroorotate oxidase</fullName>
    </alternativeName>
</protein>
<organism evidence="13 14">
    <name type="scientific">Roseibium aestuarii</name>
    <dbReference type="NCBI Taxonomy" id="2600299"/>
    <lineage>
        <taxon>Bacteria</taxon>
        <taxon>Pseudomonadati</taxon>
        <taxon>Pseudomonadota</taxon>
        <taxon>Alphaproteobacteria</taxon>
        <taxon>Hyphomicrobiales</taxon>
        <taxon>Stappiaceae</taxon>
        <taxon>Roseibium</taxon>
    </lineage>
</organism>
<dbReference type="CDD" id="cd04738">
    <property type="entry name" value="DHOD_2_like"/>
    <property type="match status" value="1"/>
</dbReference>
<feature type="binding site" evidence="11">
    <location>
        <position position="267"/>
    </location>
    <ligand>
        <name>FMN</name>
        <dbReference type="ChEBI" id="CHEBI:58210"/>
    </ligand>
</feature>
<feature type="binding site" evidence="11">
    <location>
        <begin position="317"/>
        <end position="318"/>
    </location>
    <ligand>
        <name>FMN</name>
        <dbReference type="ChEBI" id="CHEBI:58210"/>
    </ligand>
</feature>
<feature type="binding site" evidence="11">
    <location>
        <position position="171"/>
    </location>
    <ligand>
        <name>FMN</name>
        <dbReference type="ChEBI" id="CHEBI:58210"/>
    </ligand>
</feature>
<comment type="caution">
    <text evidence="13">The sequence shown here is derived from an EMBL/GenBank/DDBJ whole genome shotgun (WGS) entry which is preliminary data.</text>
</comment>
<keyword evidence="9 11" id="KW-0472">Membrane</keyword>
<comment type="subcellular location">
    <subcellularLocation>
        <location evidence="11">Cell membrane</location>
        <topology evidence="11">Peripheral membrane protein</topology>
    </subcellularLocation>
    <subcellularLocation>
        <location evidence="2">Membrane</location>
    </subcellularLocation>
</comment>
<feature type="binding site" evidence="11">
    <location>
        <position position="66"/>
    </location>
    <ligand>
        <name>substrate</name>
    </ligand>
</feature>